<evidence type="ECO:0000256" key="2">
    <source>
        <dbReference type="ARBA" id="ARBA00004922"/>
    </source>
</evidence>
<evidence type="ECO:0000256" key="14">
    <source>
        <dbReference type="SAM" id="MobiDB-lite"/>
    </source>
</evidence>
<dbReference type="InterPro" id="IPR050749">
    <property type="entry name" value="Glycosyl_Hydrolase_47"/>
</dbReference>
<name>A0A165IQD2_EXIGL</name>
<keyword evidence="7 12" id="KW-1015">Disulfide bond</keyword>
<evidence type="ECO:0000256" key="6">
    <source>
        <dbReference type="ARBA" id="ARBA00022837"/>
    </source>
</evidence>
<comment type="catalytic activity">
    <reaction evidence="9">
        <text>N(4)-(alpha-D-Man-(1-&gt;2)-alpha-D-Man-(1-&gt;2)-alpha-D-Man-(1-&gt;3)-[alpha-D-Man-(1-&gt;2)-alpha-D-Man-(1-&gt;3)-[alpha-D-Man-(1-&gt;2)-alpha-D-Man-(1-&gt;6)]-alpha-D-Man-(1-&gt;6)]-beta-D-Man-(1-&gt;4)-beta-D-GlcNAc-(1-&gt;4)-beta-D-GlcNAc)-L-asparaginyl-[protein] (N-glucan mannose isomer 9A1,2,3B1,2,3) + 4 H2O = N(4)-(alpha-D-Man-(1-&gt;3)-[alpha-D-Man-(1-&gt;3)-[alpha-D-Man-(1-&gt;6)]-alpha-D-Man-(1-&gt;6)]-beta-D-Man-(1-&gt;4)-beta-D-GlcNAc-(1-&gt;4)-beta-D-GlcNAc)-L-asparaginyl-[protein] (N-glucan mannose isomer 5A1,2) + 4 beta-D-mannose</text>
        <dbReference type="Rhea" id="RHEA:56008"/>
        <dbReference type="Rhea" id="RHEA-COMP:14356"/>
        <dbReference type="Rhea" id="RHEA-COMP:14367"/>
        <dbReference type="ChEBI" id="CHEBI:15377"/>
        <dbReference type="ChEBI" id="CHEBI:28563"/>
        <dbReference type="ChEBI" id="CHEBI:59087"/>
        <dbReference type="ChEBI" id="CHEBI:139493"/>
        <dbReference type="EC" id="3.2.1.113"/>
    </reaction>
</comment>
<dbReference type="PRINTS" id="PR00747">
    <property type="entry name" value="GLYHDRLASE47"/>
</dbReference>
<keyword evidence="4 11" id="KW-0479">Metal-binding</keyword>
<evidence type="ECO:0000256" key="7">
    <source>
        <dbReference type="ARBA" id="ARBA00023157"/>
    </source>
</evidence>
<feature type="active site" description="Proton donor" evidence="10">
    <location>
        <position position="128"/>
    </location>
</feature>
<feature type="compositionally biased region" description="Basic and acidic residues" evidence="14">
    <location>
        <begin position="8"/>
        <end position="27"/>
    </location>
</feature>
<evidence type="ECO:0000256" key="9">
    <source>
        <dbReference type="ARBA" id="ARBA00048605"/>
    </source>
</evidence>
<dbReference type="STRING" id="1314781.A0A165IQD2"/>
<evidence type="ECO:0000256" key="13">
    <source>
        <dbReference type="RuleBase" id="RU361193"/>
    </source>
</evidence>
<dbReference type="GO" id="GO:0004571">
    <property type="term" value="F:mannosyl-oligosaccharide 1,2-alpha-mannosidase activity"/>
    <property type="evidence" value="ECO:0007669"/>
    <property type="project" value="UniProtKB-EC"/>
</dbReference>
<accession>A0A165IQD2</accession>
<keyword evidence="13" id="KW-0326">Glycosidase</keyword>
<comment type="pathway">
    <text evidence="2">Protein modification; protein glycosylation.</text>
</comment>
<dbReference type="GO" id="GO:0036503">
    <property type="term" value="P:ERAD pathway"/>
    <property type="evidence" value="ECO:0007669"/>
    <property type="project" value="UniProtKB-ARBA"/>
</dbReference>
<feature type="active site" description="Proton donor" evidence="10">
    <location>
        <position position="393"/>
    </location>
</feature>
<comment type="cofactor">
    <cofactor evidence="1 11">
        <name>Ca(2+)</name>
        <dbReference type="ChEBI" id="CHEBI:29108"/>
    </cofactor>
</comment>
<evidence type="ECO:0000313" key="15">
    <source>
        <dbReference type="EMBL" id="KZV93725.1"/>
    </source>
</evidence>
<feature type="active site" evidence="10">
    <location>
        <position position="422"/>
    </location>
</feature>
<proteinExistence type="inferred from homology"/>
<evidence type="ECO:0000256" key="1">
    <source>
        <dbReference type="ARBA" id="ARBA00001913"/>
    </source>
</evidence>
<dbReference type="InterPro" id="IPR012341">
    <property type="entry name" value="6hp_glycosidase-like_sf"/>
</dbReference>
<dbReference type="InterPro" id="IPR036026">
    <property type="entry name" value="Seven-hairpin_glycosidases"/>
</dbReference>
<dbReference type="Pfam" id="PF01532">
    <property type="entry name" value="Glyco_hydro_47"/>
    <property type="match status" value="1"/>
</dbReference>
<dbReference type="GO" id="GO:0005783">
    <property type="term" value="C:endoplasmic reticulum"/>
    <property type="evidence" value="ECO:0007669"/>
    <property type="project" value="TreeGrafter"/>
</dbReference>
<feature type="disulfide bond" evidence="12">
    <location>
        <begin position="337"/>
        <end position="380"/>
    </location>
</feature>
<evidence type="ECO:0000256" key="8">
    <source>
        <dbReference type="ARBA" id="ARBA00047669"/>
    </source>
</evidence>
<feature type="active site" evidence="10">
    <location>
        <position position="260"/>
    </location>
</feature>
<dbReference type="InterPro" id="IPR001382">
    <property type="entry name" value="Glyco_hydro_47"/>
</dbReference>
<gene>
    <name evidence="15" type="ORF">EXIGLDRAFT_612647</name>
</gene>
<feature type="region of interest" description="Disordered" evidence="14">
    <location>
        <begin position="1"/>
        <end position="34"/>
    </location>
</feature>
<dbReference type="Gene3D" id="1.50.10.10">
    <property type="match status" value="1"/>
</dbReference>
<evidence type="ECO:0000313" key="16">
    <source>
        <dbReference type="Proteomes" id="UP000077266"/>
    </source>
</evidence>
<dbReference type="SUPFAM" id="SSF48225">
    <property type="entry name" value="Seven-hairpin glycosidases"/>
    <property type="match status" value="1"/>
</dbReference>
<protein>
    <recommendedName>
        <fullName evidence="13">alpha-1,2-Mannosidase</fullName>
        <ecNumber evidence="13">3.2.1.-</ecNumber>
    </recommendedName>
</protein>
<dbReference type="AlphaFoldDB" id="A0A165IQD2"/>
<dbReference type="PANTHER" id="PTHR11742">
    <property type="entry name" value="MANNOSYL-OLIGOSACCHARIDE ALPHA-1,2-MANNOSIDASE-RELATED"/>
    <property type="match status" value="1"/>
</dbReference>
<dbReference type="GO" id="GO:0016020">
    <property type="term" value="C:membrane"/>
    <property type="evidence" value="ECO:0007669"/>
    <property type="project" value="InterPro"/>
</dbReference>
<evidence type="ECO:0000256" key="4">
    <source>
        <dbReference type="ARBA" id="ARBA00022723"/>
    </source>
</evidence>
<dbReference type="PANTHER" id="PTHR11742:SF55">
    <property type="entry name" value="ENDOPLASMIC RETICULUM MANNOSYL-OLIGOSACCHARIDE 1,2-ALPHA-MANNOSIDASE"/>
    <property type="match status" value="1"/>
</dbReference>
<dbReference type="GO" id="GO:0005509">
    <property type="term" value="F:calcium ion binding"/>
    <property type="evidence" value="ECO:0007669"/>
    <property type="project" value="InterPro"/>
</dbReference>
<dbReference type="FunCoup" id="A0A165IQD2">
    <property type="interactions" value="598"/>
</dbReference>
<evidence type="ECO:0000256" key="12">
    <source>
        <dbReference type="PIRSR" id="PIRSR601382-3"/>
    </source>
</evidence>
<dbReference type="EMBL" id="KV425985">
    <property type="protein sequence ID" value="KZV93725.1"/>
    <property type="molecule type" value="Genomic_DNA"/>
</dbReference>
<keyword evidence="5 13" id="KW-0378">Hydrolase</keyword>
<comment type="catalytic activity">
    <reaction evidence="8">
        <text>N(4)-(alpha-D-Man-(1-&gt;2)-alpha-D-Man-(1-&gt;2)-alpha-D-Man-(1-&gt;3)-[alpha-D-Man-(1-&gt;3)-[alpha-D-Man-(1-&gt;2)-alpha-D-Man-(1-&gt;6)]-alpha-D-Man-(1-&gt;6)]-beta-D-Man-(1-&gt;4)-beta-D-GlcNAc-(1-&gt;4)-beta-D-GlcNAc)-L-asparaginyl-[protein] (N-glucan mannose isomer 8A1,2,3B1,3) + 3 H2O = N(4)-(alpha-D-Man-(1-&gt;3)-[alpha-D-Man-(1-&gt;3)-[alpha-D-Man-(1-&gt;6)]-alpha-D-Man-(1-&gt;6)]-beta-D-Man-(1-&gt;4)-beta-D-GlcNAc-(1-&gt;4)-beta-D-GlcNAc)-L-asparaginyl-[protein] (N-glucan mannose isomer 5A1,2) + 3 beta-D-mannose</text>
        <dbReference type="Rhea" id="RHEA:56028"/>
        <dbReference type="Rhea" id="RHEA-COMP:14358"/>
        <dbReference type="Rhea" id="RHEA-COMP:14367"/>
        <dbReference type="ChEBI" id="CHEBI:15377"/>
        <dbReference type="ChEBI" id="CHEBI:28563"/>
        <dbReference type="ChEBI" id="CHEBI:59087"/>
        <dbReference type="ChEBI" id="CHEBI:60628"/>
        <dbReference type="EC" id="3.2.1.113"/>
    </reaction>
</comment>
<dbReference type="GO" id="GO:0005975">
    <property type="term" value="P:carbohydrate metabolic process"/>
    <property type="evidence" value="ECO:0007669"/>
    <property type="project" value="InterPro"/>
</dbReference>
<evidence type="ECO:0000256" key="10">
    <source>
        <dbReference type="PIRSR" id="PIRSR601382-1"/>
    </source>
</evidence>
<feature type="binding site" evidence="11">
    <location>
        <position position="509"/>
    </location>
    <ligand>
        <name>Ca(2+)</name>
        <dbReference type="ChEBI" id="CHEBI:29108"/>
    </ligand>
</feature>
<dbReference type="Proteomes" id="UP000077266">
    <property type="component" value="Unassembled WGS sequence"/>
</dbReference>
<dbReference type="EC" id="3.2.1.-" evidence="13"/>
<organism evidence="15 16">
    <name type="scientific">Exidia glandulosa HHB12029</name>
    <dbReference type="NCBI Taxonomy" id="1314781"/>
    <lineage>
        <taxon>Eukaryota</taxon>
        <taxon>Fungi</taxon>
        <taxon>Dikarya</taxon>
        <taxon>Basidiomycota</taxon>
        <taxon>Agaricomycotina</taxon>
        <taxon>Agaricomycetes</taxon>
        <taxon>Auriculariales</taxon>
        <taxon>Exidiaceae</taxon>
        <taxon>Exidia</taxon>
    </lineage>
</organism>
<reference evidence="15 16" key="1">
    <citation type="journal article" date="2016" name="Mol. Biol. Evol.">
        <title>Comparative Genomics of Early-Diverging Mushroom-Forming Fungi Provides Insights into the Origins of Lignocellulose Decay Capabilities.</title>
        <authorList>
            <person name="Nagy L.G."/>
            <person name="Riley R."/>
            <person name="Tritt A."/>
            <person name="Adam C."/>
            <person name="Daum C."/>
            <person name="Floudas D."/>
            <person name="Sun H."/>
            <person name="Yadav J.S."/>
            <person name="Pangilinan J."/>
            <person name="Larsson K.H."/>
            <person name="Matsuura K."/>
            <person name="Barry K."/>
            <person name="Labutti K."/>
            <person name="Kuo R."/>
            <person name="Ohm R.A."/>
            <person name="Bhattacharya S.S."/>
            <person name="Shirouzu T."/>
            <person name="Yoshinaga Y."/>
            <person name="Martin F.M."/>
            <person name="Grigoriev I.V."/>
            <person name="Hibbett D.S."/>
        </authorList>
    </citation>
    <scope>NUCLEOTIDE SEQUENCE [LARGE SCALE GENOMIC DNA]</scope>
    <source>
        <strain evidence="15 16">HHB12029</strain>
    </source>
</reference>
<keyword evidence="6 11" id="KW-0106">Calcium</keyword>
<evidence type="ECO:0000256" key="11">
    <source>
        <dbReference type="PIRSR" id="PIRSR601382-2"/>
    </source>
</evidence>
<evidence type="ECO:0000256" key="5">
    <source>
        <dbReference type="ARBA" id="ARBA00022801"/>
    </source>
</evidence>
<sequence>MRQFQRARTRDGVRPFDEFDAEPEHAARPVLQGGPAKLPADLKKRDAVVAAFKHAWMGYERDAFGDDDYHPIRKQGSNLSFTGGMGYMIADAIDTMYIMGLDDEYKRARKWVASSLTFDRDAEFSTFETTIRVFGGLLSTYYLSGDQIFLTKAKDLGDRLMFAFNSPSGLALSSVNFKTGRAVGDHGFPGHISTAEAATLQLEFRYLAHLTGNTTYWTASEKVIKVIKDGLMKPPLVPIYMDYTTGKFSQSDIRLGSRADSYYEYLLKDWLQTSRTEGVYREMYDDAMAAIHDNLVQYTPKSHLLYTAEMPSSRSTCADCARRSHFQKAAKQDHLVCFLGGSLMLGATDGAHADVPPTPEQLGAAAKRDWKAGTELIRTCMETHKTKTGLSPEISYFRTELADDDWYIKNRAWDARYLLRPETVESLFLGWRLTGDQQYRDWGWQVFSAIDKHCKIASGGYATVLDVDELPVKHDDKMETFFLAETLKYLYLLFADSSVLPLTDVVFNTEAHPFPVFKPTIRTGFS</sequence>
<dbReference type="InParanoid" id="A0A165IQD2"/>
<evidence type="ECO:0000256" key="3">
    <source>
        <dbReference type="ARBA" id="ARBA00007658"/>
    </source>
</evidence>
<comment type="similarity">
    <text evidence="3 13">Belongs to the glycosyl hydrolase 47 family.</text>
</comment>
<dbReference type="OrthoDB" id="8118055at2759"/>
<keyword evidence="16" id="KW-1185">Reference proteome</keyword>